<evidence type="ECO:0000313" key="4">
    <source>
        <dbReference type="Proteomes" id="UP001149607"/>
    </source>
</evidence>
<sequence>MGNEKIYYALLVLLCAVSMLMSPFFFIRRNRHRVAAADRRWRTIGAVNLLAAAGLAALWYFVLR</sequence>
<evidence type="ECO:0000256" key="1">
    <source>
        <dbReference type="SAM" id="Phobius"/>
    </source>
</evidence>
<evidence type="ECO:0000313" key="2">
    <source>
        <dbReference type="EMBL" id="MDD9326926.1"/>
    </source>
</evidence>
<dbReference type="AlphaFoldDB" id="A0A9X4E2T4"/>
<keyword evidence="1" id="KW-0812">Transmembrane</keyword>
<evidence type="ECO:0000313" key="3">
    <source>
        <dbReference type="EMBL" id="WWY03336.1"/>
    </source>
</evidence>
<feature type="transmembrane region" description="Helical" evidence="1">
    <location>
        <begin position="46"/>
        <end position="63"/>
    </location>
</feature>
<keyword evidence="1" id="KW-1133">Transmembrane helix</keyword>
<organism evidence="2">
    <name type="scientific">Neisseria leonii</name>
    <dbReference type="NCBI Taxonomy" id="2995413"/>
    <lineage>
        <taxon>Bacteria</taxon>
        <taxon>Pseudomonadati</taxon>
        <taxon>Pseudomonadota</taxon>
        <taxon>Betaproteobacteria</taxon>
        <taxon>Neisseriales</taxon>
        <taxon>Neisseriaceae</taxon>
        <taxon>Neisseria</taxon>
    </lineage>
</organism>
<accession>A0A9X4E2T4</accession>
<gene>
    <name evidence="2" type="ORF">ORY91_000299</name>
    <name evidence="3" type="ORF">V9W64_00870</name>
</gene>
<reference evidence="2" key="1">
    <citation type="submission" date="2022-10" db="EMBL/GenBank/DDBJ databases">
        <authorList>
            <person name="Boutroux M."/>
        </authorList>
    </citation>
    <scope>NUCLEOTIDE SEQUENCE</scope>
    <source>
        <strain evidence="2">51.81</strain>
    </source>
</reference>
<reference evidence="3" key="2">
    <citation type="submission" date="2024-02" db="EMBL/GenBank/DDBJ databases">
        <title>Neisseria leonii sp. nov.</title>
        <authorList>
            <person name="Boutroux M."/>
            <person name="Favre-Rochex S."/>
            <person name="Gorgette O."/>
            <person name="Touak G."/>
            <person name="Muhle E."/>
            <person name="Chesneau O."/>
            <person name="Clermont D."/>
            <person name="Rahi P."/>
        </authorList>
    </citation>
    <scope>NUCLEOTIDE SEQUENCE</scope>
    <source>
        <strain evidence="3">51.81</strain>
    </source>
</reference>
<keyword evidence="1" id="KW-0472">Membrane</keyword>
<dbReference type="RefSeq" id="WP_274584251.1">
    <property type="nucleotide sequence ID" value="NZ_CP145811.1"/>
</dbReference>
<proteinExistence type="predicted"/>
<name>A0A9X4E2T4_9NEIS</name>
<dbReference type="EMBL" id="CP146598">
    <property type="protein sequence ID" value="WWY03336.1"/>
    <property type="molecule type" value="Genomic_DNA"/>
</dbReference>
<dbReference type="EMBL" id="JAPQFL010000001">
    <property type="protein sequence ID" value="MDD9326926.1"/>
    <property type="molecule type" value="Genomic_DNA"/>
</dbReference>
<keyword evidence="4" id="KW-1185">Reference proteome</keyword>
<protein>
    <submittedName>
        <fullName evidence="2">Uncharacterized protein</fullName>
    </submittedName>
</protein>
<feature type="transmembrane region" description="Helical" evidence="1">
    <location>
        <begin position="6"/>
        <end position="26"/>
    </location>
</feature>
<dbReference type="Proteomes" id="UP001149607">
    <property type="component" value="Chromosome"/>
</dbReference>